<feature type="non-terminal residue" evidence="1">
    <location>
        <position position="1"/>
    </location>
</feature>
<organism evidence="1 2">
    <name type="scientific">Gigaspora margarita</name>
    <dbReference type="NCBI Taxonomy" id="4874"/>
    <lineage>
        <taxon>Eukaryota</taxon>
        <taxon>Fungi</taxon>
        <taxon>Fungi incertae sedis</taxon>
        <taxon>Mucoromycota</taxon>
        <taxon>Glomeromycotina</taxon>
        <taxon>Glomeromycetes</taxon>
        <taxon>Diversisporales</taxon>
        <taxon>Gigasporaceae</taxon>
        <taxon>Gigaspora</taxon>
    </lineage>
</organism>
<dbReference type="EMBL" id="CAJVQB010011233">
    <property type="protein sequence ID" value="CAG8746199.1"/>
    <property type="molecule type" value="Genomic_DNA"/>
</dbReference>
<protein>
    <submittedName>
        <fullName evidence="1">565_t:CDS:1</fullName>
    </submittedName>
</protein>
<comment type="caution">
    <text evidence="1">The sequence shown here is derived from an EMBL/GenBank/DDBJ whole genome shotgun (WGS) entry which is preliminary data.</text>
</comment>
<keyword evidence="2" id="KW-1185">Reference proteome</keyword>
<evidence type="ECO:0000313" key="1">
    <source>
        <dbReference type="EMBL" id="CAG8746199.1"/>
    </source>
</evidence>
<gene>
    <name evidence="1" type="ORF">GMARGA_LOCUS15902</name>
</gene>
<evidence type="ECO:0000313" key="2">
    <source>
        <dbReference type="Proteomes" id="UP000789901"/>
    </source>
</evidence>
<proteinExistence type="predicted"/>
<dbReference type="Proteomes" id="UP000789901">
    <property type="component" value="Unassembled WGS sequence"/>
</dbReference>
<sequence>ILVEHSHESLFVELERLAEDIRKSYKNDRTENTADNSRIGTGEIKNKLFHKVLRY</sequence>
<accession>A0ABN7VB01</accession>
<reference evidence="1 2" key="1">
    <citation type="submission" date="2021-06" db="EMBL/GenBank/DDBJ databases">
        <authorList>
            <person name="Kallberg Y."/>
            <person name="Tangrot J."/>
            <person name="Rosling A."/>
        </authorList>
    </citation>
    <scope>NUCLEOTIDE SEQUENCE [LARGE SCALE GENOMIC DNA]</scope>
    <source>
        <strain evidence="1 2">120-4 pot B 10/14</strain>
    </source>
</reference>
<name>A0ABN7VB01_GIGMA</name>